<gene>
    <name evidence="3" type="ORF">KXQ929_LOCUS47299</name>
    <name evidence="4" type="ORF">KXQ929_LOCUS47301</name>
</gene>
<dbReference type="PANTHER" id="PTHR10005:SF26">
    <property type="entry name" value="CORL"/>
    <property type="match status" value="1"/>
</dbReference>
<protein>
    <recommendedName>
        <fullName evidence="2">c-SKI SMAD4-binding domain-containing protein</fullName>
    </recommendedName>
</protein>
<comment type="similarity">
    <text evidence="1">Belongs to the SKI family.</text>
</comment>
<evidence type="ECO:0000313" key="4">
    <source>
        <dbReference type="EMBL" id="CAF4333389.1"/>
    </source>
</evidence>
<dbReference type="InterPro" id="IPR009061">
    <property type="entry name" value="DNA-bd_dom_put_sf"/>
</dbReference>
<comment type="caution">
    <text evidence="4">The sequence shown here is derived from an EMBL/GenBank/DDBJ whole genome shotgun (WGS) entry which is preliminary data.</text>
</comment>
<evidence type="ECO:0000256" key="1">
    <source>
        <dbReference type="ARBA" id="ARBA00009513"/>
    </source>
</evidence>
<dbReference type="SMART" id="SM01046">
    <property type="entry name" value="c-SKI_SMAD_bind"/>
    <property type="match status" value="1"/>
</dbReference>
<dbReference type="Gene3D" id="3.10.260.20">
    <property type="entry name" value="Ski"/>
    <property type="match status" value="1"/>
</dbReference>
<dbReference type="SUPFAM" id="SSF46955">
    <property type="entry name" value="Putative DNA-binding domain"/>
    <property type="match status" value="1"/>
</dbReference>
<name>A0A820K2R8_9BILA</name>
<sequence>MEENLTMNDNRHHDNSYVSTCTIRGAPIVSLITDGKERLCLAQISNDLLKDFSYNEIHNRRVALGITCVQCTPVQLELLRRAGAMPSSSRRCGMITRREAERLVNSFLESTKPLNLPENFVFEVYHHCAWGCRGLFIPIRYNSSRAKCIRCSFCDSFLSPNKFIFHSHRLPNVSYVQPDSPNFNAWRRHLRLHNPTHSEDLRDAWEDVKAM</sequence>
<dbReference type="GO" id="GO:0005667">
    <property type="term" value="C:transcription regulator complex"/>
    <property type="evidence" value="ECO:0007669"/>
    <property type="project" value="TreeGrafter"/>
</dbReference>
<organism evidence="4 5">
    <name type="scientific">Adineta steineri</name>
    <dbReference type="NCBI Taxonomy" id="433720"/>
    <lineage>
        <taxon>Eukaryota</taxon>
        <taxon>Metazoa</taxon>
        <taxon>Spiralia</taxon>
        <taxon>Gnathifera</taxon>
        <taxon>Rotifera</taxon>
        <taxon>Eurotatoria</taxon>
        <taxon>Bdelloidea</taxon>
        <taxon>Adinetida</taxon>
        <taxon>Adinetidae</taxon>
        <taxon>Adineta</taxon>
    </lineage>
</organism>
<dbReference type="GO" id="GO:0000981">
    <property type="term" value="F:DNA-binding transcription factor activity, RNA polymerase II-specific"/>
    <property type="evidence" value="ECO:0007669"/>
    <property type="project" value="TreeGrafter"/>
</dbReference>
<dbReference type="Pfam" id="PF02437">
    <property type="entry name" value="Ski_Sno_DHD"/>
    <property type="match status" value="1"/>
</dbReference>
<feature type="domain" description="c-SKI SMAD4-binding" evidence="2">
    <location>
        <begin position="121"/>
        <end position="211"/>
    </location>
</feature>
<evidence type="ECO:0000259" key="2">
    <source>
        <dbReference type="SMART" id="SM01046"/>
    </source>
</evidence>
<dbReference type="SUPFAM" id="SSF63763">
    <property type="entry name" value="SAND domain-like"/>
    <property type="match status" value="1"/>
</dbReference>
<proteinExistence type="inferred from homology"/>
<dbReference type="InterPro" id="IPR003380">
    <property type="entry name" value="SKI/SNO/DAC"/>
</dbReference>
<dbReference type="GO" id="GO:0005634">
    <property type="term" value="C:nucleus"/>
    <property type="evidence" value="ECO:0007669"/>
    <property type="project" value="TreeGrafter"/>
</dbReference>
<dbReference type="InterPro" id="IPR037000">
    <property type="entry name" value="Ski_DNA-bd_sf"/>
</dbReference>
<dbReference type="GO" id="GO:0030514">
    <property type="term" value="P:negative regulation of BMP signaling pathway"/>
    <property type="evidence" value="ECO:0007669"/>
    <property type="project" value="TreeGrafter"/>
</dbReference>
<dbReference type="PANTHER" id="PTHR10005">
    <property type="entry name" value="SKI ONCOGENE-RELATED"/>
    <property type="match status" value="1"/>
</dbReference>
<reference evidence="4" key="1">
    <citation type="submission" date="2021-02" db="EMBL/GenBank/DDBJ databases">
        <authorList>
            <person name="Nowell W R."/>
        </authorList>
    </citation>
    <scope>NUCLEOTIDE SEQUENCE</scope>
</reference>
<accession>A0A820K2R8</accession>
<dbReference type="GO" id="GO:0046332">
    <property type="term" value="F:SMAD binding"/>
    <property type="evidence" value="ECO:0007669"/>
    <property type="project" value="InterPro"/>
</dbReference>
<dbReference type="AlphaFoldDB" id="A0A820K2R8"/>
<dbReference type="InterPro" id="IPR010919">
    <property type="entry name" value="SAND-like_dom_sf"/>
</dbReference>
<dbReference type="GO" id="GO:0000122">
    <property type="term" value="P:negative regulation of transcription by RNA polymerase II"/>
    <property type="evidence" value="ECO:0007669"/>
    <property type="project" value="TreeGrafter"/>
</dbReference>
<dbReference type="Proteomes" id="UP000663868">
    <property type="component" value="Unassembled WGS sequence"/>
</dbReference>
<dbReference type="InterPro" id="IPR023216">
    <property type="entry name" value="Tscrpt_reg_SKI_SnoN"/>
</dbReference>
<evidence type="ECO:0000313" key="3">
    <source>
        <dbReference type="EMBL" id="CAF4333363.1"/>
    </source>
</evidence>
<feature type="non-terminal residue" evidence="4">
    <location>
        <position position="1"/>
    </location>
</feature>
<dbReference type="GO" id="GO:0005737">
    <property type="term" value="C:cytoplasm"/>
    <property type="evidence" value="ECO:0007669"/>
    <property type="project" value="TreeGrafter"/>
</dbReference>
<dbReference type="Pfam" id="PF08782">
    <property type="entry name" value="c-SKI_SMAD_bind"/>
    <property type="match status" value="1"/>
</dbReference>
<dbReference type="InterPro" id="IPR014890">
    <property type="entry name" value="c-SKI_SMAD4-bd_dom"/>
</dbReference>
<dbReference type="Gene3D" id="3.10.390.10">
    <property type="entry name" value="SAND domain-like"/>
    <property type="match status" value="1"/>
</dbReference>
<dbReference type="GO" id="GO:0000978">
    <property type="term" value="F:RNA polymerase II cis-regulatory region sequence-specific DNA binding"/>
    <property type="evidence" value="ECO:0007669"/>
    <property type="project" value="TreeGrafter"/>
</dbReference>
<dbReference type="EMBL" id="CAJOBB010016890">
    <property type="protein sequence ID" value="CAF4333363.1"/>
    <property type="molecule type" value="Genomic_DNA"/>
</dbReference>
<evidence type="ECO:0000313" key="5">
    <source>
        <dbReference type="Proteomes" id="UP000663868"/>
    </source>
</evidence>
<dbReference type="EMBL" id="CAJOBB010016892">
    <property type="protein sequence ID" value="CAF4333389.1"/>
    <property type="molecule type" value="Genomic_DNA"/>
</dbReference>